<feature type="transmembrane region" description="Helical" evidence="2">
    <location>
        <begin position="229"/>
        <end position="249"/>
    </location>
</feature>
<reference evidence="3" key="1">
    <citation type="submission" date="2004-10" db="EMBL/GenBank/DDBJ databases">
        <title>Tetronomycin biosynthetic gene cluster in Streptomyces sp.nov.</title>
        <authorList>
            <person name="Demydchuk Y.A."/>
            <person name="Leadlay P.F."/>
        </authorList>
    </citation>
    <scope>NUCLEOTIDE SEQUENCE</scope>
    <source>
        <strain evidence="3">NRRL 11266</strain>
    </source>
</reference>
<proteinExistence type="predicted"/>
<feature type="region of interest" description="Disordered" evidence="1">
    <location>
        <begin position="486"/>
        <end position="505"/>
    </location>
</feature>
<accession>Q1MX57</accession>
<organism evidence="3">
    <name type="scientific">Streptomyces sp. NRRL 11266</name>
    <dbReference type="NCBI Taxonomy" id="299254"/>
    <lineage>
        <taxon>Bacteria</taxon>
        <taxon>Bacillati</taxon>
        <taxon>Actinomycetota</taxon>
        <taxon>Actinomycetes</taxon>
        <taxon>Kitasatosporales</taxon>
        <taxon>Streptomycetaceae</taxon>
        <taxon>Streptomyces</taxon>
    </lineage>
</organism>
<evidence type="ECO:0000313" key="3">
    <source>
        <dbReference type="EMBL" id="BAE93746.1"/>
    </source>
</evidence>
<keyword evidence="2" id="KW-1133">Transmembrane helix</keyword>
<name>Q1MX57_9ACTN</name>
<dbReference type="AlphaFoldDB" id="Q1MX57"/>
<evidence type="ECO:0000256" key="2">
    <source>
        <dbReference type="SAM" id="Phobius"/>
    </source>
</evidence>
<protein>
    <submittedName>
        <fullName evidence="3">Uncharacterized protein tmn25</fullName>
    </submittedName>
</protein>
<keyword evidence="2" id="KW-0812">Transmembrane</keyword>
<dbReference type="EMBL" id="AB193609">
    <property type="protein sequence ID" value="BAE93746.1"/>
    <property type="molecule type" value="Genomic_DNA"/>
</dbReference>
<feature type="region of interest" description="Disordered" evidence="1">
    <location>
        <begin position="1"/>
        <end position="24"/>
    </location>
</feature>
<sequence length="663" mass="68804">MPTSSRPHLRDGGLPRGGTPAAAPAAPLEHYAPLARLAYLTLPPALGRHRRVLTAHTVAQRALPAARERRRLRVPAQRAAAVREPETDVGLDELRVRVLRSALRHAGAARRVPGWLQSGRGLPVVLGLRMATAAGGADELSVERSLARLSAPERAAFALLTVEGLDPARTRDLLERAGVREPGAALRRAEGVAAAVPEAEALLRSGEFDPTAVQLRPTDLVRRRRRRRVAAALAAAVVVGAVGAGSAILPGDGGGRGAAGAAGAGGVPAALLDPGRLVQAPPEAWADTARVDFTAWPARGGLTGDDALLGRALSAWAAPAPDVGLTGTPGTSAAPPAAPPRLLYAGEVSGAAVVLLYEGERLVRYAESADGSDAPPALDVARVDDADVTTAAAVAVSRGRDGVRYLLAPWVDETATRDLLRPDEPARDLGVADDGVTDPVPASPAEGCDAWPALRLRSSARIVEDHSFLVTDLGDLTPVHLTYTPPPGEGAPARQPREATSGPALAGWARSACRLDGWRGEGVRAVNNWVFAQQELPEDAGRADWVCSRAGTWRGPGRVLVQLQPPARSAATPGRVVAAESDGEDSAACSRFGRHVLASTDWRAPSGRWYLLAAGSRDVRGIEATGDVEATAAGPTLAKRAEKGVRARVTGRIEGGGSLATGR</sequence>
<evidence type="ECO:0000256" key="1">
    <source>
        <dbReference type="SAM" id="MobiDB-lite"/>
    </source>
</evidence>
<keyword evidence="2" id="KW-0472">Membrane</keyword>
<gene>
    <name evidence="3" type="primary">tmn25</name>
</gene>